<dbReference type="EMBL" id="HBKQ01037568">
    <property type="protein sequence ID" value="CAE2259393.1"/>
    <property type="molecule type" value="Transcribed_RNA"/>
</dbReference>
<accession>A0A7S4JCM5</accession>
<feature type="compositionally biased region" description="Low complexity" evidence="1">
    <location>
        <begin position="24"/>
        <end position="37"/>
    </location>
</feature>
<evidence type="ECO:0000313" key="2">
    <source>
        <dbReference type="EMBL" id="CAE2259393.1"/>
    </source>
</evidence>
<organism evidence="2">
    <name type="scientific">Odontella aurita</name>
    <dbReference type="NCBI Taxonomy" id="265563"/>
    <lineage>
        <taxon>Eukaryota</taxon>
        <taxon>Sar</taxon>
        <taxon>Stramenopiles</taxon>
        <taxon>Ochrophyta</taxon>
        <taxon>Bacillariophyta</taxon>
        <taxon>Mediophyceae</taxon>
        <taxon>Biddulphiophycidae</taxon>
        <taxon>Eupodiscales</taxon>
        <taxon>Odontellaceae</taxon>
        <taxon>Odontella</taxon>
    </lineage>
</organism>
<reference evidence="2" key="1">
    <citation type="submission" date="2021-01" db="EMBL/GenBank/DDBJ databases">
        <authorList>
            <person name="Corre E."/>
            <person name="Pelletier E."/>
            <person name="Niang G."/>
            <person name="Scheremetjew M."/>
            <person name="Finn R."/>
            <person name="Kale V."/>
            <person name="Holt S."/>
            <person name="Cochrane G."/>
            <person name="Meng A."/>
            <person name="Brown T."/>
            <person name="Cohen L."/>
        </authorList>
    </citation>
    <scope>NUCLEOTIDE SEQUENCE</scope>
    <source>
        <strain evidence="2">Isolate 1302-5</strain>
    </source>
</reference>
<sequence>MIDSPNAVDASPSSVAPVGTNESATGTAAAAAPALATRKVRRSNPPPPSASGGKLTREGAIGATGVVVRVLDASVSPIFSPLLVLGRRHRDSLARRAPIQSTSGKESAVVGGSQVIYSYERDCVC</sequence>
<name>A0A7S4JCM5_9STRA</name>
<protein>
    <submittedName>
        <fullName evidence="2">Uncharacterized protein</fullName>
    </submittedName>
</protein>
<feature type="region of interest" description="Disordered" evidence="1">
    <location>
        <begin position="1"/>
        <end position="57"/>
    </location>
</feature>
<dbReference type="AlphaFoldDB" id="A0A7S4JCM5"/>
<evidence type="ECO:0000256" key="1">
    <source>
        <dbReference type="SAM" id="MobiDB-lite"/>
    </source>
</evidence>
<proteinExistence type="predicted"/>
<gene>
    <name evidence="2" type="ORF">OAUR00152_LOCUS25937</name>
</gene>